<dbReference type="GO" id="GO:0031177">
    <property type="term" value="F:phosphopantetheine binding"/>
    <property type="evidence" value="ECO:0007669"/>
    <property type="project" value="TreeGrafter"/>
</dbReference>
<reference evidence="6 7" key="1">
    <citation type="journal article" date="2014" name="Genome Announc.">
        <title>Draft Genome Sequence of Streptomyces roseochromogenes subsp. oscitans DS 12.976, Producer of the Aminocoumarin Antibiotic Clorobiocin.</title>
        <authorList>
            <person name="Ruckert C."/>
            <person name="Kalinowski J."/>
            <person name="Heide L."/>
            <person name="Apel A.K."/>
        </authorList>
    </citation>
    <scope>NUCLEOTIDE SEQUENCE [LARGE SCALE GENOMIC DNA]</scope>
    <source>
        <strain evidence="6 7">DS 12.976</strain>
    </source>
</reference>
<feature type="region of interest" description="Disordered" evidence="4">
    <location>
        <begin position="609"/>
        <end position="634"/>
    </location>
</feature>
<evidence type="ECO:0000313" key="6">
    <source>
        <dbReference type="EMBL" id="EST27284.1"/>
    </source>
</evidence>
<organism evidence="6 7">
    <name type="scientific">Streptomyces roseochromogenus subsp. oscitans DS 12.976</name>
    <dbReference type="NCBI Taxonomy" id="1352936"/>
    <lineage>
        <taxon>Bacteria</taxon>
        <taxon>Bacillati</taxon>
        <taxon>Actinomycetota</taxon>
        <taxon>Actinomycetes</taxon>
        <taxon>Kitasatosporales</taxon>
        <taxon>Streptomycetaceae</taxon>
        <taxon>Streptomyces</taxon>
    </lineage>
</organism>
<dbReference type="GO" id="GO:0003824">
    <property type="term" value="F:catalytic activity"/>
    <property type="evidence" value="ECO:0007669"/>
    <property type="project" value="InterPro"/>
</dbReference>
<feature type="region of interest" description="Disordered" evidence="4">
    <location>
        <begin position="516"/>
        <end position="538"/>
    </location>
</feature>
<dbReference type="GO" id="GO:0044550">
    <property type="term" value="P:secondary metabolite biosynthetic process"/>
    <property type="evidence" value="ECO:0007669"/>
    <property type="project" value="TreeGrafter"/>
</dbReference>
<name>V6KE75_STRRC</name>
<dbReference type="Gene3D" id="3.30.300.30">
    <property type="match status" value="1"/>
</dbReference>
<dbReference type="InterPro" id="IPR045851">
    <property type="entry name" value="AMP-bd_C_sf"/>
</dbReference>
<dbReference type="Proteomes" id="UP000017984">
    <property type="component" value="Chromosome"/>
</dbReference>
<dbReference type="Gene3D" id="1.10.1200.10">
    <property type="entry name" value="ACP-like"/>
    <property type="match status" value="1"/>
</dbReference>
<dbReference type="RefSeq" id="WP_023549588.1">
    <property type="nucleotide sequence ID" value="NZ_CM002285.1"/>
</dbReference>
<dbReference type="PROSITE" id="PS50075">
    <property type="entry name" value="CARRIER"/>
    <property type="match status" value="1"/>
</dbReference>
<dbReference type="InterPro" id="IPR006162">
    <property type="entry name" value="Ppantetheine_attach_site"/>
</dbReference>
<comment type="caution">
    <text evidence="6">The sequence shown here is derived from an EMBL/GenBank/DDBJ whole genome shotgun (WGS) entry which is preliminary data.</text>
</comment>
<comment type="cofactor">
    <cofactor evidence="1">
        <name>pantetheine 4'-phosphate</name>
        <dbReference type="ChEBI" id="CHEBI:47942"/>
    </cofactor>
</comment>
<dbReference type="NCBIfam" id="TIGR01733">
    <property type="entry name" value="AA-adenyl-dom"/>
    <property type="match status" value="1"/>
</dbReference>
<accession>V6KE75</accession>
<dbReference type="Gene3D" id="3.30.559.10">
    <property type="entry name" value="Chloramphenicol acetyltransferase-like domain"/>
    <property type="match status" value="1"/>
</dbReference>
<dbReference type="InterPro" id="IPR020845">
    <property type="entry name" value="AMP-binding_CS"/>
</dbReference>
<evidence type="ECO:0000256" key="2">
    <source>
        <dbReference type="ARBA" id="ARBA00022450"/>
    </source>
</evidence>
<feature type="compositionally biased region" description="Basic and acidic residues" evidence="4">
    <location>
        <begin position="620"/>
        <end position="634"/>
    </location>
</feature>
<evidence type="ECO:0000256" key="3">
    <source>
        <dbReference type="ARBA" id="ARBA00022553"/>
    </source>
</evidence>
<dbReference type="InterPro" id="IPR001242">
    <property type="entry name" value="Condensation_dom"/>
</dbReference>
<dbReference type="CDD" id="cd05930">
    <property type="entry name" value="A_NRPS"/>
    <property type="match status" value="1"/>
</dbReference>
<dbReference type="InterPro" id="IPR042099">
    <property type="entry name" value="ANL_N_sf"/>
</dbReference>
<dbReference type="SUPFAM" id="SSF56801">
    <property type="entry name" value="Acetyl-CoA synthetase-like"/>
    <property type="match status" value="1"/>
</dbReference>
<dbReference type="Gene3D" id="3.30.559.30">
    <property type="entry name" value="Nonribosomal peptide synthetase, condensation domain"/>
    <property type="match status" value="1"/>
</dbReference>
<keyword evidence="7" id="KW-1185">Reference proteome</keyword>
<dbReference type="InterPro" id="IPR023213">
    <property type="entry name" value="CAT-like_dom_sf"/>
</dbReference>
<keyword evidence="3" id="KW-0597">Phosphoprotein</keyword>
<dbReference type="STRING" id="1352936.M878_25125"/>
<dbReference type="HOGENOM" id="CLU_286497_0_0_11"/>
<dbReference type="PROSITE" id="PS00455">
    <property type="entry name" value="AMP_BINDING"/>
    <property type="match status" value="1"/>
</dbReference>
<dbReference type="PROSITE" id="PS00012">
    <property type="entry name" value="PHOSPHOPANTETHEINE"/>
    <property type="match status" value="1"/>
</dbReference>
<dbReference type="Pfam" id="PF00668">
    <property type="entry name" value="Condensation"/>
    <property type="match status" value="1"/>
</dbReference>
<dbReference type="GO" id="GO:0043041">
    <property type="term" value="P:amino acid activation for nonribosomal peptide biosynthetic process"/>
    <property type="evidence" value="ECO:0007669"/>
    <property type="project" value="TreeGrafter"/>
</dbReference>
<keyword evidence="2" id="KW-0596">Phosphopantetheine</keyword>
<sequence length="1078" mass="114422">MEGTLARIADRVTRTPQATALRTPAGSWTYQQLWDDAGRIAAALRTSAGVRPGGLVAVQLPSGPDAVAAMLGVWRAGAAFLPIDVTTPAERRAYLLTHSGATVLIGTAGAGDTAVPPHGIPVLTLDGCRRDGAGQSALAEPGGPAYVIYTSGSTGTPKGVLVEHPALGGHVDAVVDSFGLTDRDTVLQFASIGFDVAQEEIWPTLAAGGTLAFQAGFHASGLLDAALLAELVAGLGVTVLQLPTAYWRMLCAELDTRPDIRFASVRLVVIGGENATLRDAEVHRRTSLAGAELANGYGPTETVITATLHQIPPDGPLDSRTGSLPIGVALGDRQLHVLDQDLRPVGPGGQGELWIGGNLLASGYLHDPGRTEERFRPDPFAERPGARMYRTGDLVLVRSDGALEFLGRVDNQVKVRGYRIELDEVDRHLRDLDGVLDAVSFVLDTGDDTTAGGAKQLAAAVVTAPGGPTPAGVQERLAASVPGYLVPSRVLALDELPMTTSGKVDRNAARDLAERLHARPSAPAQRGKAEPAPLPAADDDPVAIVTSLIARLLQTPHAGPADDFFLLGGDSLVAMRVTALARQAGVPLRPADLLRGRTARAAVTLAGTRERAVPPADGPGQERERVSGAPGQERHTGVVGLLPAQCRWLHDGPLPERDHFNLNAVFSVPAGLGRETVTAVARTLLERHPALRSALRDGDVMVDIRPVDAEAAVACHRLAKVPEAELTGRIEDLLAGAQRTLSLPEGRVFQLLHVDLGDAPGRLLMTVHHFVLDGVAMGLLVDELEAALDLHLGRPCDRLAPTATVFGLHTAVSAWVTSDQARGDFACWTTELASSWEALTPTRQNGPALLPSLRTHRFRLSPQLTHRIMHELPALGLPAHDFALGCLVGGLAQWSGEAAHAVDVYAHSRDTSIGDLDVSNTVGYLQSTFPAVLRWHGDGLENLRHTLAVLDRLPARRYGFDALRYGSPHAGERAALSALRRPQVRLNFRGHILRLEQRRPGSVLTSAQESFGAHRSPAQTERYLVMAEADIVGDRLEMGLRYSTDHWHAHDMESLGAAVEERMHLAVPALGPATIGAA</sequence>
<dbReference type="InterPro" id="IPR036736">
    <property type="entry name" value="ACP-like_sf"/>
</dbReference>
<dbReference type="GO" id="GO:0005737">
    <property type="term" value="C:cytoplasm"/>
    <property type="evidence" value="ECO:0007669"/>
    <property type="project" value="TreeGrafter"/>
</dbReference>
<dbReference type="Pfam" id="PF00501">
    <property type="entry name" value="AMP-binding"/>
    <property type="match status" value="1"/>
</dbReference>
<dbReference type="Gene3D" id="3.40.50.12780">
    <property type="entry name" value="N-terminal domain of ligase-like"/>
    <property type="match status" value="1"/>
</dbReference>
<gene>
    <name evidence="6" type="ORF">M878_25125</name>
</gene>
<dbReference type="PANTHER" id="PTHR45527">
    <property type="entry name" value="NONRIBOSOMAL PEPTIDE SYNTHETASE"/>
    <property type="match status" value="1"/>
</dbReference>
<evidence type="ECO:0000256" key="1">
    <source>
        <dbReference type="ARBA" id="ARBA00001957"/>
    </source>
</evidence>
<dbReference type="InterPro" id="IPR000873">
    <property type="entry name" value="AMP-dep_synth/lig_dom"/>
</dbReference>
<dbReference type="Pfam" id="PF00550">
    <property type="entry name" value="PP-binding"/>
    <property type="match status" value="1"/>
</dbReference>
<evidence type="ECO:0000313" key="7">
    <source>
        <dbReference type="Proteomes" id="UP000017984"/>
    </source>
</evidence>
<dbReference type="PANTHER" id="PTHR45527:SF1">
    <property type="entry name" value="FATTY ACID SYNTHASE"/>
    <property type="match status" value="1"/>
</dbReference>
<dbReference type="GO" id="GO:0008610">
    <property type="term" value="P:lipid biosynthetic process"/>
    <property type="evidence" value="ECO:0007669"/>
    <property type="project" value="UniProtKB-ARBA"/>
</dbReference>
<dbReference type="SUPFAM" id="SSF52777">
    <property type="entry name" value="CoA-dependent acyltransferases"/>
    <property type="match status" value="2"/>
</dbReference>
<dbReference type="InterPro" id="IPR010071">
    <property type="entry name" value="AA_adenyl_dom"/>
</dbReference>
<dbReference type="SUPFAM" id="SSF47336">
    <property type="entry name" value="ACP-like"/>
    <property type="match status" value="1"/>
</dbReference>
<dbReference type="AlphaFoldDB" id="V6KE75"/>
<dbReference type="EMBL" id="AWQX01000214">
    <property type="protein sequence ID" value="EST27284.1"/>
    <property type="molecule type" value="Genomic_DNA"/>
</dbReference>
<dbReference type="InterPro" id="IPR009081">
    <property type="entry name" value="PP-bd_ACP"/>
</dbReference>
<dbReference type="PATRIC" id="fig|1352936.5.peg.5236"/>
<evidence type="ECO:0000256" key="4">
    <source>
        <dbReference type="SAM" id="MobiDB-lite"/>
    </source>
</evidence>
<proteinExistence type="predicted"/>
<evidence type="ECO:0000259" key="5">
    <source>
        <dbReference type="PROSITE" id="PS50075"/>
    </source>
</evidence>
<feature type="domain" description="Carrier" evidence="5">
    <location>
        <begin position="536"/>
        <end position="610"/>
    </location>
</feature>
<protein>
    <recommendedName>
        <fullName evidence="5">Carrier domain-containing protein</fullName>
    </recommendedName>
</protein>